<accession>A0ACB8CVX2</accession>
<dbReference type="EMBL" id="CM023473">
    <property type="protein sequence ID" value="KAH7953251.1"/>
    <property type="molecule type" value="Genomic_DNA"/>
</dbReference>
<reference evidence="1" key="1">
    <citation type="submission" date="2020-05" db="EMBL/GenBank/DDBJ databases">
        <title>Large-scale comparative analyses of tick genomes elucidate their genetic diversity and vector capacities.</title>
        <authorList>
            <person name="Jia N."/>
            <person name="Wang J."/>
            <person name="Shi W."/>
            <person name="Du L."/>
            <person name="Sun Y."/>
            <person name="Zhan W."/>
            <person name="Jiang J."/>
            <person name="Wang Q."/>
            <person name="Zhang B."/>
            <person name="Ji P."/>
            <person name="Sakyi L.B."/>
            <person name="Cui X."/>
            <person name="Yuan T."/>
            <person name="Jiang B."/>
            <person name="Yang W."/>
            <person name="Lam T.T.-Y."/>
            <person name="Chang Q."/>
            <person name="Ding S."/>
            <person name="Wang X."/>
            <person name="Zhu J."/>
            <person name="Ruan X."/>
            <person name="Zhao L."/>
            <person name="Wei J."/>
            <person name="Que T."/>
            <person name="Du C."/>
            <person name="Cheng J."/>
            <person name="Dai P."/>
            <person name="Han X."/>
            <person name="Huang E."/>
            <person name="Gao Y."/>
            <person name="Liu J."/>
            <person name="Shao H."/>
            <person name="Ye R."/>
            <person name="Li L."/>
            <person name="Wei W."/>
            <person name="Wang X."/>
            <person name="Wang C."/>
            <person name="Yang T."/>
            <person name="Huo Q."/>
            <person name="Li W."/>
            <person name="Guo W."/>
            <person name="Chen H."/>
            <person name="Zhou L."/>
            <person name="Ni X."/>
            <person name="Tian J."/>
            <person name="Zhou Y."/>
            <person name="Sheng Y."/>
            <person name="Liu T."/>
            <person name="Pan Y."/>
            <person name="Xia L."/>
            <person name="Li J."/>
            <person name="Zhao F."/>
            <person name="Cao W."/>
        </authorList>
    </citation>
    <scope>NUCLEOTIDE SEQUENCE</scope>
    <source>
        <strain evidence="1">Dsil-2018</strain>
    </source>
</reference>
<comment type="caution">
    <text evidence="1">The sequence shown here is derived from an EMBL/GenBank/DDBJ whole genome shotgun (WGS) entry which is preliminary data.</text>
</comment>
<protein>
    <submittedName>
        <fullName evidence="1">Uncharacterized protein</fullName>
    </submittedName>
</protein>
<evidence type="ECO:0000313" key="2">
    <source>
        <dbReference type="Proteomes" id="UP000821865"/>
    </source>
</evidence>
<gene>
    <name evidence="1" type="ORF">HPB49_006461</name>
</gene>
<sequence length="64" mass="7713">MRSWRRQRHNKKLRRHIAKLERGIEAHSATLERQQWGQIYNSLNGQMGSKKTWHLLRHLIDAGQ</sequence>
<proteinExistence type="predicted"/>
<dbReference type="Proteomes" id="UP000821865">
    <property type="component" value="Chromosome 4"/>
</dbReference>
<organism evidence="1 2">
    <name type="scientific">Dermacentor silvarum</name>
    <name type="common">Tick</name>
    <dbReference type="NCBI Taxonomy" id="543639"/>
    <lineage>
        <taxon>Eukaryota</taxon>
        <taxon>Metazoa</taxon>
        <taxon>Ecdysozoa</taxon>
        <taxon>Arthropoda</taxon>
        <taxon>Chelicerata</taxon>
        <taxon>Arachnida</taxon>
        <taxon>Acari</taxon>
        <taxon>Parasitiformes</taxon>
        <taxon>Ixodida</taxon>
        <taxon>Ixodoidea</taxon>
        <taxon>Ixodidae</taxon>
        <taxon>Rhipicephalinae</taxon>
        <taxon>Dermacentor</taxon>
    </lineage>
</organism>
<name>A0ACB8CVX2_DERSI</name>
<keyword evidence="2" id="KW-1185">Reference proteome</keyword>
<evidence type="ECO:0000313" key="1">
    <source>
        <dbReference type="EMBL" id="KAH7953251.1"/>
    </source>
</evidence>